<dbReference type="AlphaFoldDB" id="A0A1H9Q9E4"/>
<feature type="compositionally biased region" description="Low complexity" evidence="1">
    <location>
        <begin position="58"/>
        <end position="115"/>
    </location>
</feature>
<keyword evidence="3" id="KW-1185">Reference proteome</keyword>
<dbReference type="Proteomes" id="UP000199647">
    <property type="component" value="Unassembled WGS sequence"/>
</dbReference>
<proteinExistence type="predicted"/>
<feature type="region of interest" description="Disordered" evidence="1">
    <location>
        <begin position="1"/>
        <end position="26"/>
    </location>
</feature>
<feature type="region of interest" description="Disordered" evidence="1">
    <location>
        <begin position="39"/>
        <end position="115"/>
    </location>
</feature>
<accession>A0A1H9Q9E4</accession>
<evidence type="ECO:0000256" key="1">
    <source>
        <dbReference type="SAM" id="MobiDB-lite"/>
    </source>
</evidence>
<sequence>MTTKIWVRPKTPGSTLAHPVSGPIRDSGRRWLDDAFTRRRIADGDIEEFDPDAEKASDTSAAVTSGTASTADATSAASTGTTAASTAASTAAAPAASSTTTKAADTASASTTTGT</sequence>
<evidence type="ECO:0000313" key="2">
    <source>
        <dbReference type="EMBL" id="SER57131.1"/>
    </source>
</evidence>
<protein>
    <submittedName>
        <fullName evidence="2">Uncharacterized protein</fullName>
    </submittedName>
</protein>
<name>A0A1H9Q9E4_9HYPH</name>
<dbReference type="EMBL" id="FOFG01000026">
    <property type="protein sequence ID" value="SER57131.1"/>
    <property type="molecule type" value="Genomic_DNA"/>
</dbReference>
<evidence type="ECO:0000313" key="3">
    <source>
        <dbReference type="Proteomes" id="UP000199647"/>
    </source>
</evidence>
<organism evidence="2 3">
    <name type="scientific">Faunimonas pinastri</name>
    <dbReference type="NCBI Taxonomy" id="1855383"/>
    <lineage>
        <taxon>Bacteria</taxon>
        <taxon>Pseudomonadati</taxon>
        <taxon>Pseudomonadota</taxon>
        <taxon>Alphaproteobacteria</taxon>
        <taxon>Hyphomicrobiales</taxon>
        <taxon>Afifellaceae</taxon>
        <taxon>Faunimonas</taxon>
    </lineage>
</organism>
<reference evidence="2 3" key="1">
    <citation type="submission" date="2016-10" db="EMBL/GenBank/DDBJ databases">
        <authorList>
            <person name="de Groot N.N."/>
        </authorList>
    </citation>
    <scope>NUCLEOTIDE SEQUENCE [LARGE SCALE GENOMIC DNA]</scope>
    <source>
        <strain evidence="2 3">A52C2</strain>
    </source>
</reference>
<dbReference type="STRING" id="1855383.SAMN05216548_12618"/>
<gene>
    <name evidence="2" type="ORF">SAMN05216548_12618</name>
</gene>
<dbReference type="RefSeq" id="WP_092499809.1">
    <property type="nucleotide sequence ID" value="NZ_FOFG01000026.1"/>
</dbReference>